<dbReference type="InterPro" id="IPR017970">
    <property type="entry name" value="Homeobox_CS"/>
</dbReference>
<dbReference type="Proteomes" id="UP000242180">
    <property type="component" value="Unassembled WGS sequence"/>
</dbReference>
<evidence type="ECO:0000256" key="3">
    <source>
        <dbReference type="ARBA" id="ARBA00023155"/>
    </source>
</evidence>
<dbReference type="InParanoid" id="A0A1X2HSG0"/>
<feature type="domain" description="Homeobox" evidence="8">
    <location>
        <begin position="10"/>
        <end position="70"/>
    </location>
</feature>
<dbReference type="InterPro" id="IPR001356">
    <property type="entry name" value="HD"/>
</dbReference>
<feature type="region of interest" description="Disordered" evidence="7">
    <location>
        <begin position="131"/>
        <end position="196"/>
    </location>
</feature>
<feature type="compositionally biased region" description="Polar residues" evidence="7">
    <location>
        <begin position="97"/>
        <end position="108"/>
    </location>
</feature>
<dbReference type="SMART" id="SM00389">
    <property type="entry name" value="HOX"/>
    <property type="match status" value="1"/>
</dbReference>
<gene>
    <name evidence="9" type="ORF">BCR43DRAFT_481670</name>
</gene>
<protein>
    <recommendedName>
        <fullName evidence="8">Homeobox domain-containing protein</fullName>
    </recommendedName>
</protein>
<evidence type="ECO:0000256" key="1">
    <source>
        <dbReference type="ARBA" id="ARBA00004123"/>
    </source>
</evidence>
<dbReference type="GO" id="GO:0005634">
    <property type="term" value="C:nucleus"/>
    <property type="evidence" value="ECO:0007669"/>
    <property type="project" value="UniProtKB-SubCell"/>
</dbReference>
<feature type="region of interest" description="Disordered" evidence="7">
    <location>
        <begin position="70"/>
        <end position="110"/>
    </location>
</feature>
<comment type="subcellular location">
    <subcellularLocation>
        <location evidence="1 5 6">Nucleus</location>
    </subcellularLocation>
</comment>
<dbReference type="OrthoDB" id="6159439at2759"/>
<evidence type="ECO:0000256" key="6">
    <source>
        <dbReference type="RuleBase" id="RU000682"/>
    </source>
</evidence>
<sequence>MMNKYRANHQAPTRKRTHLKPSQVAVLQESFVTNPLPDATIRSRLAHELGVTERTIQIWFQNRRAKARKLEASGGGSGKVPSLMPNVRTGWIEPPRHNTNGVTNTSGVQWPPRYQATFRTMMTPERFEELQAADDNVRRRPRSTSKPEPSNLHHQNPHHHHHGMTGGAHARALSEGAEQSVSGGVGAPPNTMQQQQGAMFPATSLRVGSWARFAATQDNENYDLLCYAEDRQLTWLIQDSEYRFRVQIDFDAIQQLTLTPSDDMLHDELQVQLHNAGDVSFSMLHASSHDWVRCGDFSENRQATTQATHVLQAQQDTLRHALWQLFANAPDLFTKFVILKQPLAAQPSPQEQPILEDLCRDLTLSPSVTPEPPVHELSSWMDNTWQQQNMGKMETFQQAPPVSWPYTMPAFIPDDNLLSFI</sequence>
<evidence type="ECO:0000256" key="4">
    <source>
        <dbReference type="ARBA" id="ARBA00023242"/>
    </source>
</evidence>
<dbReference type="CDD" id="cd00086">
    <property type="entry name" value="homeodomain"/>
    <property type="match status" value="1"/>
</dbReference>
<dbReference type="EMBL" id="MCGN01000001">
    <property type="protein sequence ID" value="ORZ02517.1"/>
    <property type="molecule type" value="Genomic_DNA"/>
</dbReference>
<comment type="caution">
    <text evidence="9">The sequence shown here is derived from an EMBL/GenBank/DDBJ whole genome shotgun (WGS) entry which is preliminary data.</text>
</comment>
<dbReference type="STRING" id="13706.A0A1X2HSG0"/>
<accession>A0A1X2HSG0</accession>
<keyword evidence="2 5" id="KW-0238">DNA-binding</keyword>
<dbReference type="InterPro" id="IPR009057">
    <property type="entry name" value="Homeodomain-like_sf"/>
</dbReference>
<dbReference type="PANTHER" id="PTHR24208">
    <property type="entry name" value="LIM/HOMEOBOX PROTEIN LHX"/>
    <property type="match status" value="1"/>
</dbReference>
<dbReference type="Gene3D" id="1.10.10.60">
    <property type="entry name" value="Homeodomain-like"/>
    <property type="match status" value="1"/>
</dbReference>
<dbReference type="GO" id="GO:0000981">
    <property type="term" value="F:DNA-binding transcription factor activity, RNA polymerase II-specific"/>
    <property type="evidence" value="ECO:0007669"/>
    <property type="project" value="InterPro"/>
</dbReference>
<dbReference type="Pfam" id="PF00046">
    <property type="entry name" value="Homeodomain"/>
    <property type="match status" value="1"/>
</dbReference>
<reference evidence="9 10" key="1">
    <citation type="submission" date="2016-07" db="EMBL/GenBank/DDBJ databases">
        <title>Pervasive Adenine N6-methylation of Active Genes in Fungi.</title>
        <authorList>
            <consortium name="DOE Joint Genome Institute"/>
            <person name="Mondo S.J."/>
            <person name="Dannebaum R.O."/>
            <person name="Kuo R.C."/>
            <person name="Labutti K."/>
            <person name="Haridas S."/>
            <person name="Kuo A."/>
            <person name="Salamov A."/>
            <person name="Ahrendt S.R."/>
            <person name="Lipzen A."/>
            <person name="Sullivan W."/>
            <person name="Andreopoulos W.B."/>
            <person name="Clum A."/>
            <person name="Lindquist E."/>
            <person name="Daum C."/>
            <person name="Ramamoorthy G.K."/>
            <person name="Gryganskyi A."/>
            <person name="Culley D."/>
            <person name="Magnuson J.K."/>
            <person name="James T.Y."/>
            <person name="O'Malley M.A."/>
            <person name="Stajich J.E."/>
            <person name="Spatafora J.W."/>
            <person name="Visel A."/>
            <person name="Grigoriev I.V."/>
        </authorList>
    </citation>
    <scope>NUCLEOTIDE SEQUENCE [LARGE SCALE GENOMIC DNA]</scope>
    <source>
        <strain evidence="9 10">NRRL 2496</strain>
    </source>
</reference>
<keyword evidence="3 5" id="KW-0371">Homeobox</keyword>
<keyword evidence="10" id="KW-1185">Reference proteome</keyword>
<evidence type="ECO:0000259" key="8">
    <source>
        <dbReference type="PROSITE" id="PS50071"/>
    </source>
</evidence>
<evidence type="ECO:0000256" key="5">
    <source>
        <dbReference type="PROSITE-ProRule" id="PRU00108"/>
    </source>
</evidence>
<dbReference type="Pfam" id="PF24818">
    <property type="entry name" value="PH_TRF2_HOY1"/>
    <property type="match status" value="1"/>
</dbReference>
<name>A0A1X2HSG0_SYNRA</name>
<organism evidence="9 10">
    <name type="scientific">Syncephalastrum racemosum</name>
    <name type="common">Filamentous fungus</name>
    <dbReference type="NCBI Taxonomy" id="13706"/>
    <lineage>
        <taxon>Eukaryota</taxon>
        <taxon>Fungi</taxon>
        <taxon>Fungi incertae sedis</taxon>
        <taxon>Mucoromycota</taxon>
        <taxon>Mucoromycotina</taxon>
        <taxon>Mucoromycetes</taxon>
        <taxon>Mucorales</taxon>
        <taxon>Syncephalastraceae</taxon>
        <taxon>Syncephalastrum</taxon>
    </lineage>
</organism>
<evidence type="ECO:0000256" key="2">
    <source>
        <dbReference type="ARBA" id="ARBA00023125"/>
    </source>
</evidence>
<dbReference type="SUPFAM" id="SSF46689">
    <property type="entry name" value="Homeodomain-like"/>
    <property type="match status" value="1"/>
</dbReference>
<feature type="region of interest" description="Disordered" evidence="7">
    <location>
        <begin position="1"/>
        <end position="20"/>
    </location>
</feature>
<feature type="DNA-binding region" description="Homeobox" evidence="5">
    <location>
        <begin position="12"/>
        <end position="71"/>
    </location>
</feature>
<proteinExistence type="predicted"/>
<dbReference type="PANTHER" id="PTHR24208:SF166">
    <property type="entry name" value="LIM HOMEOBOX TRANSCRIPTION FACTOR 1 ALPHA, ISOFORM B"/>
    <property type="match status" value="1"/>
</dbReference>
<dbReference type="GO" id="GO:0000977">
    <property type="term" value="F:RNA polymerase II transcription regulatory region sequence-specific DNA binding"/>
    <property type="evidence" value="ECO:0007669"/>
    <property type="project" value="TreeGrafter"/>
</dbReference>
<dbReference type="AlphaFoldDB" id="A0A1X2HSG0"/>
<keyword evidence="4 5" id="KW-0539">Nucleus</keyword>
<evidence type="ECO:0000256" key="7">
    <source>
        <dbReference type="SAM" id="MobiDB-lite"/>
    </source>
</evidence>
<evidence type="ECO:0000313" key="10">
    <source>
        <dbReference type="Proteomes" id="UP000242180"/>
    </source>
</evidence>
<dbReference type="OMA" id="HASSHDW"/>
<dbReference type="PROSITE" id="PS50071">
    <property type="entry name" value="HOMEOBOX_2"/>
    <property type="match status" value="1"/>
</dbReference>
<dbReference type="InterPro" id="IPR057939">
    <property type="entry name" value="TRF2_HOY1_PH"/>
</dbReference>
<dbReference type="PROSITE" id="PS00027">
    <property type="entry name" value="HOMEOBOX_1"/>
    <property type="match status" value="1"/>
</dbReference>
<evidence type="ECO:0000313" key="9">
    <source>
        <dbReference type="EMBL" id="ORZ02517.1"/>
    </source>
</evidence>
<dbReference type="InterPro" id="IPR050453">
    <property type="entry name" value="LIM_Homeobox_TF"/>
</dbReference>